<evidence type="ECO:0000313" key="5">
    <source>
        <dbReference type="Proteomes" id="UP000192927"/>
    </source>
</evidence>
<feature type="region of interest" description="Disordered" evidence="2">
    <location>
        <begin position="1"/>
        <end position="41"/>
    </location>
</feature>
<sequence>MAEGQLHKGQAIPPQDTIEETIEVQDSNDTREEPSDNTVRNIDEEIAEAERERTTLQKQQKLQTICEEIRRMKAGDDLAFAPQSRQDTPGTNDPMSDVVVGSKRPAVEPLIPRSTSKRRICLKELLLYYGKSVKEHLNWTRDTCTIFRSYREDFPTEEDKILYAMPYLAGKPKETWYRHERNIDISLAIYGWDYFEKFLLDIVKDPVNRQLDAAQQFTDAIQRLQQSVHSFEAYLSSLEAQLPPFSPAHLVSNLFTKLQPDLCKALTNYQDLPKTRDGLLALAARLEHNLLGGKPGAGKQHGDSRKSSKQKQKTSMLFRSTATDSTDTAEIKAKSKGQDHAKPGKKPGGGQDKSHITCYNCDKKGHYANECTLPSKNPNTVPVAAVSTSKNGRVSTPAPHRQDQNKV</sequence>
<accession>A0A1W5DBM7</accession>
<evidence type="ECO:0000259" key="3">
    <source>
        <dbReference type="PROSITE" id="PS50158"/>
    </source>
</evidence>
<dbReference type="GO" id="GO:0008270">
    <property type="term" value="F:zinc ion binding"/>
    <property type="evidence" value="ECO:0007669"/>
    <property type="project" value="UniProtKB-KW"/>
</dbReference>
<feature type="compositionally biased region" description="Polar residues" evidence="2">
    <location>
        <begin position="372"/>
        <end position="394"/>
    </location>
</feature>
<organism evidence="4 5">
    <name type="scientific">Lasallia pustulata</name>
    <dbReference type="NCBI Taxonomy" id="136370"/>
    <lineage>
        <taxon>Eukaryota</taxon>
        <taxon>Fungi</taxon>
        <taxon>Dikarya</taxon>
        <taxon>Ascomycota</taxon>
        <taxon>Pezizomycotina</taxon>
        <taxon>Lecanoromycetes</taxon>
        <taxon>OSLEUM clade</taxon>
        <taxon>Umbilicariomycetidae</taxon>
        <taxon>Umbilicariales</taxon>
        <taxon>Umbilicariaceae</taxon>
        <taxon>Lasallia</taxon>
    </lineage>
</organism>
<reference evidence="5" key="1">
    <citation type="submission" date="2017-03" db="EMBL/GenBank/DDBJ databases">
        <authorList>
            <person name="Sharma R."/>
            <person name="Thines M."/>
        </authorList>
    </citation>
    <scope>NUCLEOTIDE SEQUENCE [LARGE SCALE GENOMIC DNA]</scope>
</reference>
<proteinExistence type="predicted"/>
<dbReference type="Pfam" id="PF00098">
    <property type="entry name" value="zf-CCHC"/>
    <property type="match status" value="1"/>
</dbReference>
<dbReference type="Proteomes" id="UP000192927">
    <property type="component" value="Unassembled WGS sequence"/>
</dbReference>
<feature type="region of interest" description="Disordered" evidence="2">
    <location>
        <begin position="291"/>
        <end position="354"/>
    </location>
</feature>
<dbReference type="Gene3D" id="4.10.60.10">
    <property type="entry name" value="Zinc finger, CCHC-type"/>
    <property type="match status" value="1"/>
</dbReference>
<dbReference type="InterPro" id="IPR001878">
    <property type="entry name" value="Znf_CCHC"/>
</dbReference>
<dbReference type="GO" id="GO:0003676">
    <property type="term" value="F:nucleic acid binding"/>
    <property type="evidence" value="ECO:0007669"/>
    <property type="project" value="InterPro"/>
</dbReference>
<dbReference type="SMART" id="SM00343">
    <property type="entry name" value="ZnF_C2HC"/>
    <property type="match status" value="1"/>
</dbReference>
<protein>
    <submittedName>
        <fullName evidence="4">Zinc finger, CCHC-type</fullName>
    </submittedName>
</protein>
<feature type="domain" description="CCHC-type" evidence="3">
    <location>
        <begin position="358"/>
        <end position="371"/>
    </location>
</feature>
<evidence type="ECO:0000256" key="2">
    <source>
        <dbReference type="SAM" id="MobiDB-lite"/>
    </source>
</evidence>
<dbReference type="AlphaFoldDB" id="A0A1W5DBM7"/>
<dbReference type="SUPFAM" id="SSF57756">
    <property type="entry name" value="Retrovirus zinc finger-like domains"/>
    <property type="match status" value="1"/>
</dbReference>
<name>A0A1W5DBM7_9LECA</name>
<feature type="region of interest" description="Disordered" evidence="2">
    <location>
        <begin position="369"/>
        <end position="407"/>
    </location>
</feature>
<keyword evidence="5" id="KW-1185">Reference proteome</keyword>
<evidence type="ECO:0000256" key="1">
    <source>
        <dbReference type="PROSITE-ProRule" id="PRU00047"/>
    </source>
</evidence>
<evidence type="ECO:0000313" key="4">
    <source>
        <dbReference type="EMBL" id="SLM40548.1"/>
    </source>
</evidence>
<keyword evidence="1" id="KW-0863">Zinc-finger</keyword>
<dbReference type="InterPro" id="IPR036875">
    <property type="entry name" value="Znf_CCHC_sf"/>
</dbReference>
<keyword evidence="1" id="KW-0862">Zinc</keyword>
<feature type="compositionally biased region" description="Basic and acidic residues" evidence="2">
    <location>
        <begin position="329"/>
        <end position="342"/>
    </location>
</feature>
<dbReference type="EMBL" id="FWEW01003734">
    <property type="protein sequence ID" value="SLM40548.1"/>
    <property type="molecule type" value="Genomic_DNA"/>
</dbReference>
<dbReference type="PROSITE" id="PS50158">
    <property type="entry name" value="ZF_CCHC"/>
    <property type="match status" value="1"/>
</dbReference>
<keyword evidence="1" id="KW-0479">Metal-binding</keyword>
<feature type="compositionally biased region" description="Polar residues" evidence="2">
    <location>
        <begin position="317"/>
        <end position="328"/>
    </location>
</feature>